<reference evidence="2" key="1">
    <citation type="submission" date="2021-07" db="EMBL/GenBank/DDBJ databases">
        <title>Draft genome of Mortierella alpina, strain LL118, isolated from an aspen leaf litter sample.</title>
        <authorList>
            <person name="Yang S."/>
            <person name="Vinatzer B.A."/>
        </authorList>
    </citation>
    <scope>NUCLEOTIDE SEQUENCE</scope>
    <source>
        <strain evidence="2">LL118</strain>
    </source>
</reference>
<sequence length="244" mass="25996">MDEKRTSDQENLSTQLSSTEHIQSGLKASPGAEASLSTPSPTPNRSRTTTNNDIPDLDMDEVQDCEISYLEVHADTTGPESSSRAHPSDQIDGDETMSEGRSSPPSLCSDDASDSEEEHEAGNHEDGEEGVSNKENTGDGEQASQEEQLYESSSSAASSSAPLQEEPSIIETPDAVYSAVPISSELHIIPRSSKGFNWNQDVFLRPHQRQSLGVDEMYSGSEGAAAGGSTSGDSAIPVHEIQLD</sequence>
<accession>A0A9P8D2G3</accession>
<evidence type="ECO:0000256" key="1">
    <source>
        <dbReference type="SAM" id="MobiDB-lite"/>
    </source>
</evidence>
<feature type="region of interest" description="Disordered" evidence="1">
    <location>
        <begin position="219"/>
        <end position="244"/>
    </location>
</feature>
<evidence type="ECO:0000313" key="3">
    <source>
        <dbReference type="Proteomes" id="UP000717515"/>
    </source>
</evidence>
<dbReference type="Proteomes" id="UP000717515">
    <property type="component" value="Unassembled WGS sequence"/>
</dbReference>
<feature type="compositionally biased region" description="Low complexity" evidence="1">
    <location>
        <begin position="37"/>
        <end position="52"/>
    </location>
</feature>
<dbReference type="EMBL" id="JAIFTL010000007">
    <property type="protein sequence ID" value="KAG9327270.1"/>
    <property type="molecule type" value="Genomic_DNA"/>
</dbReference>
<feature type="region of interest" description="Disordered" evidence="1">
    <location>
        <begin position="1"/>
        <end position="172"/>
    </location>
</feature>
<feature type="compositionally biased region" description="Acidic residues" evidence="1">
    <location>
        <begin position="55"/>
        <end position="64"/>
    </location>
</feature>
<organism evidence="2 3">
    <name type="scientific">Mortierella alpina</name>
    <name type="common">Oleaginous fungus</name>
    <name type="synonym">Mortierella renispora</name>
    <dbReference type="NCBI Taxonomy" id="64518"/>
    <lineage>
        <taxon>Eukaryota</taxon>
        <taxon>Fungi</taxon>
        <taxon>Fungi incertae sedis</taxon>
        <taxon>Mucoromycota</taxon>
        <taxon>Mortierellomycotina</taxon>
        <taxon>Mortierellomycetes</taxon>
        <taxon>Mortierellales</taxon>
        <taxon>Mortierellaceae</taxon>
        <taxon>Mortierella</taxon>
    </lineage>
</organism>
<evidence type="ECO:0000313" key="2">
    <source>
        <dbReference type="EMBL" id="KAG9327270.1"/>
    </source>
</evidence>
<proteinExistence type="predicted"/>
<comment type="caution">
    <text evidence="2">The sequence shown here is derived from an EMBL/GenBank/DDBJ whole genome shotgun (WGS) entry which is preliminary data.</text>
</comment>
<feature type="compositionally biased region" description="Low complexity" evidence="1">
    <location>
        <begin position="141"/>
        <end position="167"/>
    </location>
</feature>
<feature type="compositionally biased region" description="Polar residues" evidence="1">
    <location>
        <begin position="9"/>
        <end position="22"/>
    </location>
</feature>
<name>A0A9P8D2G3_MORAP</name>
<protein>
    <submittedName>
        <fullName evidence="2">Uncharacterized protein</fullName>
    </submittedName>
</protein>
<gene>
    <name evidence="2" type="ORF">KVV02_002723</name>
</gene>
<dbReference type="AlphaFoldDB" id="A0A9P8D2G3"/>